<dbReference type="PANTHER" id="PTHR31044">
    <property type="entry name" value="BETA-1,3 GLUCANASE"/>
    <property type="match status" value="1"/>
</dbReference>
<proteinExistence type="predicted"/>
<feature type="signal peptide" evidence="2">
    <location>
        <begin position="1"/>
        <end position="29"/>
    </location>
</feature>
<dbReference type="GO" id="GO:0009506">
    <property type="term" value="C:plasmodesma"/>
    <property type="evidence" value="ECO:0007669"/>
    <property type="project" value="UniProtKB-ARBA"/>
</dbReference>
<evidence type="ECO:0000313" key="5">
    <source>
        <dbReference type="Proteomes" id="UP000886520"/>
    </source>
</evidence>
<sequence>MGAGNNNFEGVLLTMAALLMGCSIHAAYGNPLETDKSWCVANPAAYKRPLQAALDIVCHLNPHSCKPLQPDKSCYEPNNLAAHASLAFNSLWQALRRANSSAPCDFGGLALIAVSDPGYSSDCPYAYPLSEERPAGDKMWCVAKPSADPTKLQESLDDVCGAHPNSCEAIQRPNQRCFFPNTVAAHASYAFNTHYQTPGQEPEKLCEWRNTAFYTITDPSYGRCDYV</sequence>
<dbReference type="PANTHER" id="PTHR31044:SF52">
    <property type="entry name" value="OS01G0631500 PROTEIN"/>
    <property type="match status" value="1"/>
</dbReference>
<feature type="domain" description="X8" evidence="3">
    <location>
        <begin position="37"/>
        <end position="125"/>
    </location>
</feature>
<evidence type="ECO:0000256" key="1">
    <source>
        <dbReference type="ARBA" id="ARBA00022729"/>
    </source>
</evidence>
<dbReference type="OrthoDB" id="417697at2759"/>
<comment type="caution">
    <text evidence="4">The sequence shown here is derived from an EMBL/GenBank/DDBJ whole genome shotgun (WGS) entry which is preliminary data.</text>
</comment>
<evidence type="ECO:0000256" key="2">
    <source>
        <dbReference type="SAM" id="SignalP"/>
    </source>
</evidence>
<protein>
    <recommendedName>
        <fullName evidence="3">X8 domain-containing protein</fullName>
    </recommendedName>
</protein>
<keyword evidence="1 2" id="KW-0732">Signal</keyword>
<dbReference type="Gene3D" id="1.20.58.1040">
    <property type="match status" value="2"/>
</dbReference>
<dbReference type="InterPro" id="IPR044788">
    <property type="entry name" value="X8_dom_prot"/>
</dbReference>
<dbReference type="SMART" id="SM00768">
    <property type="entry name" value="X8"/>
    <property type="match status" value="2"/>
</dbReference>
<feature type="chain" id="PRO_5039126499" description="X8 domain-containing protein" evidence="2">
    <location>
        <begin position="30"/>
        <end position="227"/>
    </location>
</feature>
<evidence type="ECO:0000259" key="3">
    <source>
        <dbReference type="SMART" id="SM00768"/>
    </source>
</evidence>
<gene>
    <name evidence="4" type="ORF">GOP47_0015866</name>
</gene>
<dbReference type="Proteomes" id="UP000886520">
    <property type="component" value="Chromosome 15"/>
</dbReference>
<feature type="domain" description="X8" evidence="3">
    <location>
        <begin position="139"/>
        <end position="226"/>
    </location>
</feature>
<dbReference type="EMBL" id="JABFUD020000015">
    <property type="protein sequence ID" value="KAI5069565.1"/>
    <property type="molecule type" value="Genomic_DNA"/>
</dbReference>
<keyword evidence="5" id="KW-1185">Reference proteome</keyword>
<evidence type="ECO:0000313" key="4">
    <source>
        <dbReference type="EMBL" id="KAI5069565.1"/>
    </source>
</evidence>
<dbReference type="InterPro" id="IPR012946">
    <property type="entry name" value="X8"/>
</dbReference>
<accession>A0A9D4ZDL8</accession>
<dbReference type="AlphaFoldDB" id="A0A9D4ZDL8"/>
<reference evidence="4" key="1">
    <citation type="submission" date="2021-01" db="EMBL/GenBank/DDBJ databases">
        <title>Adiantum capillus-veneris genome.</title>
        <authorList>
            <person name="Fang Y."/>
            <person name="Liao Q."/>
        </authorList>
    </citation>
    <scope>NUCLEOTIDE SEQUENCE</scope>
    <source>
        <strain evidence="4">H3</strain>
        <tissue evidence="4">Leaf</tissue>
    </source>
</reference>
<organism evidence="4 5">
    <name type="scientific">Adiantum capillus-veneris</name>
    <name type="common">Maidenhair fern</name>
    <dbReference type="NCBI Taxonomy" id="13818"/>
    <lineage>
        <taxon>Eukaryota</taxon>
        <taxon>Viridiplantae</taxon>
        <taxon>Streptophyta</taxon>
        <taxon>Embryophyta</taxon>
        <taxon>Tracheophyta</taxon>
        <taxon>Polypodiopsida</taxon>
        <taxon>Polypodiidae</taxon>
        <taxon>Polypodiales</taxon>
        <taxon>Pteridineae</taxon>
        <taxon>Pteridaceae</taxon>
        <taxon>Vittarioideae</taxon>
        <taxon>Adiantum</taxon>
    </lineage>
</organism>
<dbReference type="Pfam" id="PF07983">
    <property type="entry name" value="X8"/>
    <property type="match status" value="2"/>
</dbReference>
<name>A0A9D4ZDL8_ADICA</name>